<dbReference type="EMBL" id="ML208263">
    <property type="protein sequence ID" value="TFK75416.1"/>
    <property type="molecule type" value="Genomic_DNA"/>
</dbReference>
<evidence type="ECO:0000313" key="2">
    <source>
        <dbReference type="Proteomes" id="UP000308600"/>
    </source>
</evidence>
<gene>
    <name evidence="1" type="ORF">BDN72DRAFT_787436</name>
</gene>
<sequence>MAKHKHDSEEESEEYNSEEYEDSPKSKAKAKKQTVVKSKPKAESSSSNKKRKSAAIVEESDSGAEANQETNGGVTIRSDADGNKYVELGKKRRGTVRSFKGSTFLDIREFYEASGESKPGKKGITLSQEQWELLKKCQSDIDKMFASAKSK</sequence>
<dbReference type="Proteomes" id="UP000308600">
    <property type="component" value="Unassembled WGS sequence"/>
</dbReference>
<name>A0ACD3BBX7_9AGAR</name>
<keyword evidence="2" id="KW-1185">Reference proteome</keyword>
<proteinExistence type="predicted"/>
<reference evidence="1 2" key="1">
    <citation type="journal article" date="2019" name="Nat. Ecol. Evol.">
        <title>Megaphylogeny resolves global patterns of mushroom evolution.</title>
        <authorList>
            <person name="Varga T."/>
            <person name="Krizsan K."/>
            <person name="Foldi C."/>
            <person name="Dima B."/>
            <person name="Sanchez-Garcia M."/>
            <person name="Sanchez-Ramirez S."/>
            <person name="Szollosi G.J."/>
            <person name="Szarkandi J.G."/>
            <person name="Papp V."/>
            <person name="Albert L."/>
            <person name="Andreopoulos W."/>
            <person name="Angelini C."/>
            <person name="Antonin V."/>
            <person name="Barry K.W."/>
            <person name="Bougher N.L."/>
            <person name="Buchanan P."/>
            <person name="Buyck B."/>
            <person name="Bense V."/>
            <person name="Catcheside P."/>
            <person name="Chovatia M."/>
            <person name="Cooper J."/>
            <person name="Damon W."/>
            <person name="Desjardin D."/>
            <person name="Finy P."/>
            <person name="Geml J."/>
            <person name="Haridas S."/>
            <person name="Hughes K."/>
            <person name="Justo A."/>
            <person name="Karasinski D."/>
            <person name="Kautmanova I."/>
            <person name="Kiss B."/>
            <person name="Kocsube S."/>
            <person name="Kotiranta H."/>
            <person name="LaButti K.M."/>
            <person name="Lechner B.E."/>
            <person name="Liimatainen K."/>
            <person name="Lipzen A."/>
            <person name="Lukacs Z."/>
            <person name="Mihaltcheva S."/>
            <person name="Morgado L.N."/>
            <person name="Niskanen T."/>
            <person name="Noordeloos M.E."/>
            <person name="Ohm R.A."/>
            <person name="Ortiz-Santana B."/>
            <person name="Ovrebo C."/>
            <person name="Racz N."/>
            <person name="Riley R."/>
            <person name="Savchenko A."/>
            <person name="Shiryaev A."/>
            <person name="Soop K."/>
            <person name="Spirin V."/>
            <person name="Szebenyi C."/>
            <person name="Tomsovsky M."/>
            <person name="Tulloss R.E."/>
            <person name="Uehling J."/>
            <person name="Grigoriev I.V."/>
            <person name="Vagvolgyi C."/>
            <person name="Papp T."/>
            <person name="Martin F.M."/>
            <person name="Miettinen O."/>
            <person name="Hibbett D.S."/>
            <person name="Nagy L.G."/>
        </authorList>
    </citation>
    <scope>NUCLEOTIDE SEQUENCE [LARGE SCALE GENOMIC DNA]</scope>
    <source>
        <strain evidence="1 2">NL-1719</strain>
    </source>
</reference>
<protein>
    <submittedName>
        <fullName evidence="1">PC4-domain-containing protein</fullName>
    </submittedName>
</protein>
<evidence type="ECO:0000313" key="1">
    <source>
        <dbReference type="EMBL" id="TFK75416.1"/>
    </source>
</evidence>
<organism evidence="1 2">
    <name type="scientific">Pluteus cervinus</name>
    <dbReference type="NCBI Taxonomy" id="181527"/>
    <lineage>
        <taxon>Eukaryota</taxon>
        <taxon>Fungi</taxon>
        <taxon>Dikarya</taxon>
        <taxon>Basidiomycota</taxon>
        <taxon>Agaricomycotina</taxon>
        <taxon>Agaricomycetes</taxon>
        <taxon>Agaricomycetidae</taxon>
        <taxon>Agaricales</taxon>
        <taxon>Pluteineae</taxon>
        <taxon>Pluteaceae</taxon>
        <taxon>Pluteus</taxon>
    </lineage>
</organism>
<accession>A0ACD3BBX7</accession>